<feature type="compositionally biased region" description="Low complexity" evidence="1">
    <location>
        <begin position="271"/>
        <end position="284"/>
    </location>
</feature>
<dbReference type="GO" id="GO:0033173">
    <property type="term" value="P:calcineurin-NFAT signaling cascade"/>
    <property type="evidence" value="ECO:0007669"/>
    <property type="project" value="TreeGrafter"/>
</dbReference>
<dbReference type="EMBL" id="JAATIS010004040">
    <property type="protein sequence ID" value="KAG2462903.1"/>
    <property type="molecule type" value="Genomic_DNA"/>
</dbReference>
<dbReference type="GO" id="GO:0000978">
    <property type="term" value="F:RNA polymerase II cis-regulatory region sequence-specific DNA binding"/>
    <property type="evidence" value="ECO:0007669"/>
    <property type="project" value="TreeGrafter"/>
</dbReference>
<proteinExistence type="predicted"/>
<evidence type="ECO:0000256" key="1">
    <source>
        <dbReference type="SAM" id="MobiDB-lite"/>
    </source>
</evidence>
<feature type="region of interest" description="Disordered" evidence="1">
    <location>
        <begin position="32"/>
        <end position="67"/>
    </location>
</feature>
<feature type="compositionally biased region" description="Low complexity" evidence="1">
    <location>
        <begin position="220"/>
        <end position="243"/>
    </location>
</feature>
<dbReference type="SUPFAM" id="SSF81296">
    <property type="entry name" value="E set domains"/>
    <property type="match status" value="1"/>
</dbReference>
<feature type="region of interest" description="Disordered" evidence="1">
    <location>
        <begin position="692"/>
        <end position="721"/>
    </location>
</feature>
<feature type="domain" description="RHD" evidence="2">
    <location>
        <begin position="380"/>
        <end position="561"/>
    </location>
</feature>
<sequence length="972" mass="106063">MEGSGSRDLGCGVPYVRALVVRRIPNRCLGVPTGAKDWKGDRPVSSREDGDTDECPSPSFQEISPSTNQPMRTLHAKMGGMNCAANRAGMHSPPPRPALDKNFIGTYESQPARFIQLGGSRILECPSIQITTISPENHYSEENEPYSGWERMSRDHLYLPLDPFAYRDAGSLSPSPASSLSSRSWISEASSCESLQLLCDEDELNEATSRFSLGSPIASPRPSSPRLLSYLLPTSPSSRPTSPGGKRRYSSYSEGYSPLPSPSISRRGSFSEDPLSPDSLSDSSTAPDYGFPRISGGVESDNIPQKTRKTSIDQSARKEEPVIFNSNGYQPIGPADDGFLHIRKENNQNHHSGMDYLSVPSPLVWSKARISGHSPVFRSSALPPLDWPLPSQFDQYELRIEVQPRSHHRAHYETEGSRGAVKASPGGHPIVKLSGYNEKPLSLQMFIGTADERSLRPHAFYQVHRITGKMVGTASQEMVLAGTKVLEIPLHPENGMAANIDCAGILKLRNSDIELRKGETDIGRKNTRVKLVFRVHIPQGGGKVVSVQTASIPIECSQRSAQELPVVESGSITSCSVEGGEELVLTGANFLPESKIIFLEKGPAVFKGETSQEISMTGLLHSPVPDFNGTRGTPPVRLLDPGGFLSQIPPYPSNFHSFPTSYRGQDDQQTQASYPLTNLGHSPTPMGNFSTKKWQDSGDAYAEGTEPTTFESLPVPSGFETDSGIGLNDLLLPHLQKPSPSPTFTWLDTHYSSSSPSRTSSDHFIQDSTASHGSQPMPKSYSDSSFQLNTSKEVYESGNHTYSVSEPEQPMDEGSLYHTNSINPVHFLHSLTDYAPKPQDVSSIHPLHSQSNQEGHLPSYSPTSYNYTNSGMRLEIDNSPSSSNTNTETQIAPNSTRSSFPEKLEPGHFLSKGASAISVCNSMNLDSSAPHEGIDLPEEDLKTDMEGYHLPFQNIPMQGITLEEGNGVQFFV</sequence>
<dbReference type="InterPro" id="IPR037059">
    <property type="entry name" value="RHD_DNA_bind_dom_sf"/>
</dbReference>
<evidence type="ECO:0000313" key="3">
    <source>
        <dbReference type="EMBL" id="KAG2462903.1"/>
    </source>
</evidence>
<dbReference type="InterPro" id="IPR008366">
    <property type="entry name" value="NFAT"/>
</dbReference>
<dbReference type="PANTHER" id="PTHR12533">
    <property type="entry name" value="NFAT"/>
    <property type="match status" value="1"/>
</dbReference>
<feature type="compositionally biased region" description="Polar residues" evidence="1">
    <location>
        <begin position="58"/>
        <end position="67"/>
    </location>
</feature>
<name>A0A8X7X5R9_POLSE</name>
<feature type="non-terminal residue" evidence="3">
    <location>
        <position position="972"/>
    </location>
</feature>
<evidence type="ECO:0000259" key="2">
    <source>
        <dbReference type="PROSITE" id="PS50254"/>
    </source>
</evidence>
<evidence type="ECO:0000313" key="4">
    <source>
        <dbReference type="Proteomes" id="UP000886611"/>
    </source>
</evidence>
<dbReference type="InterPro" id="IPR008967">
    <property type="entry name" value="p53-like_TF_DNA-bd_sf"/>
</dbReference>
<dbReference type="GO" id="GO:0000981">
    <property type="term" value="F:DNA-binding transcription factor activity, RNA polymerase II-specific"/>
    <property type="evidence" value="ECO:0007669"/>
    <property type="project" value="TreeGrafter"/>
</dbReference>
<dbReference type="CDD" id="cd07881">
    <property type="entry name" value="RHD-n_NFAT"/>
    <property type="match status" value="1"/>
</dbReference>
<dbReference type="PANTHER" id="PTHR12533:SF11">
    <property type="entry name" value="NUCLEAR FACTOR OF ACTIVATED T-CELLS, CYTOPLASMIC 4"/>
    <property type="match status" value="1"/>
</dbReference>
<reference evidence="3 4" key="1">
    <citation type="journal article" date="2021" name="Cell">
        <title>Tracing the genetic footprints of vertebrate landing in non-teleost ray-finned fishes.</title>
        <authorList>
            <person name="Bi X."/>
            <person name="Wang K."/>
            <person name="Yang L."/>
            <person name="Pan H."/>
            <person name="Jiang H."/>
            <person name="Wei Q."/>
            <person name="Fang M."/>
            <person name="Yu H."/>
            <person name="Zhu C."/>
            <person name="Cai Y."/>
            <person name="He Y."/>
            <person name="Gan X."/>
            <person name="Zeng H."/>
            <person name="Yu D."/>
            <person name="Zhu Y."/>
            <person name="Jiang H."/>
            <person name="Qiu Q."/>
            <person name="Yang H."/>
            <person name="Zhang Y.E."/>
            <person name="Wang W."/>
            <person name="Zhu M."/>
            <person name="He S."/>
            <person name="Zhang G."/>
        </authorList>
    </citation>
    <scope>NUCLEOTIDE SEQUENCE [LARGE SCALE GENOMIC DNA]</scope>
    <source>
        <strain evidence="3">Bchr_013</strain>
    </source>
</reference>
<feature type="compositionally biased region" description="Low complexity" evidence="1">
    <location>
        <begin position="878"/>
        <end position="889"/>
    </location>
</feature>
<dbReference type="PROSITE" id="PS50254">
    <property type="entry name" value="REL_2"/>
    <property type="match status" value="1"/>
</dbReference>
<feature type="non-terminal residue" evidence="3">
    <location>
        <position position="1"/>
    </location>
</feature>
<accession>A0A8X7X5R9</accession>
<feature type="region of interest" description="Disordered" evidence="1">
    <location>
        <begin position="750"/>
        <end position="785"/>
    </location>
</feature>
<dbReference type="FunFam" id="2.60.40.340:FF:000001">
    <property type="entry name" value="Nuclear factor of activated T-cells, cytoplasmic, calcineurin-dependent 2"/>
    <property type="match status" value="1"/>
</dbReference>
<dbReference type="InterPro" id="IPR014756">
    <property type="entry name" value="Ig_E-set"/>
</dbReference>
<dbReference type="Proteomes" id="UP000886611">
    <property type="component" value="Unassembled WGS sequence"/>
</dbReference>
<dbReference type="PRINTS" id="PR01789">
    <property type="entry name" value="NUCFACTORATC"/>
</dbReference>
<dbReference type="AlphaFoldDB" id="A0A8X7X5R9"/>
<gene>
    <name evidence="3" type="primary">Nfatc4</name>
    <name evidence="3" type="ORF">GTO96_0000197</name>
</gene>
<feature type="region of interest" description="Disordered" evidence="1">
    <location>
        <begin position="846"/>
        <end position="900"/>
    </location>
</feature>
<dbReference type="InterPro" id="IPR011539">
    <property type="entry name" value="RHD_DNA_bind_dom"/>
</dbReference>
<dbReference type="SUPFAM" id="SSF49417">
    <property type="entry name" value="p53-like transcription factors"/>
    <property type="match status" value="1"/>
</dbReference>
<protein>
    <submittedName>
        <fullName evidence="3">NFAC4 factor</fullName>
    </submittedName>
</protein>
<organism evidence="3 4">
    <name type="scientific">Polypterus senegalus</name>
    <name type="common">Senegal bichir</name>
    <dbReference type="NCBI Taxonomy" id="55291"/>
    <lineage>
        <taxon>Eukaryota</taxon>
        <taxon>Metazoa</taxon>
        <taxon>Chordata</taxon>
        <taxon>Craniata</taxon>
        <taxon>Vertebrata</taxon>
        <taxon>Euteleostomi</taxon>
        <taxon>Actinopterygii</taxon>
        <taxon>Polypteriformes</taxon>
        <taxon>Polypteridae</taxon>
        <taxon>Polypterus</taxon>
    </lineage>
</organism>
<dbReference type="GO" id="GO:0005667">
    <property type="term" value="C:transcription regulator complex"/>
    <property type="evidence" value="ECO:0007669"/>
    <property type="project" value="TreeGrafter"/>
</dbReference>
<feature type="compositionally biased region" description="Basic and acidic residues" evidence="1">
    <location>
        <begin position="36"/>
        <end position="49"/>
    </location>
</feature>
<dbReference type="Gene3D" id="2.60.40.10">
    <property type="entry name" value="Immunoglobulins"/>
    <property type="match status" value="1"/>
</dbReference>
<feature type="compositionally biased region" description="Low complexity" evidence="1">
    <location>
        <begin position="858"/>
        <end position="870"/>
    </location>
</feature>
<feature type="region of interest" description="Disordered" evidence="1">
    <location>
        <begin position="212"/>
        <end position="330"/>
    </location>
</feature>
<feature type="compositionally biased region" description="Polar residues" evidence="1">
    <location>
        <begin position="890"/>
        <end position="899"/>
    </location>
</feature>
<dbReference type="Pfam" id="PF00554">
    <property type="entry name" value="RHD_DNA_bind"/>
    <property type="match status" value="1"/>
</dbReference>
<comment type="caution">
    <text evidence="3">The sequence shown here is derived from an EMBL/GenBank/DDBJ whole genome shotgun (WGS) entry which is preliminary data.</text>
</comment>
<dbReference type="InterPro" id="IPR013783">
    <property type="entry name" value="Ig-like_fold"/>
</dbReference>
<keyword evidence="4" id="KW-1185">Reference proteome</keyword>
<dbReference type="Gene3D" id="2.60.40.340">
    <property type="entry name" value="Rel homology domain (RHD), DNA-binding domain"/>
    <property type="match status" value="1"/>
</dbReference>